<keyword evidence="1" id="KW-1133">Transmembrane helix</keyword>
<proteinExistence type="predicted"/>
<protein>
    <recommendedName>
        <fullName evidence="4">Lipocalin-like domain-containing protein</fullName>
    </recommendedName>
</protein>
<keyword evidence="1" id="KW-0812">Transmembrane</keyword>
<keyword evidence="3" id="KW-1185">Reference proteome</keyword>
<reference evidence="3" key="1">
    <citation type="submission" date="2016-11" db="EMBL/GenBank/DDBJ databases">
        <authorList>
            <person name="Varghese N."/>
            <person name="Submissions S."/>
        </authorList>
    </citation>
    <scope>NUCLEOTIDE SEQUENCE [LARGE SCALE GENOMIC DNA]</scope>
    <source>
        <strain evidence="3">DSM 26134</strain>
    </source>
</reference>
<evidence type="ECO:0000256" key="1">
    <source>
        <dbReference type="SAM" id="Phobius"/>
    </source>
</evidence>
<dbReference type="RefSeq" id="WP_073123500.1">
    <property type="nucleotide sequence ID" value="NZ_FRAA01000005.1"/>
</dbReference>
<name>A0A1M6T3G3_REIAG</name>
<gene>
    <name evidence="2" type="ORF">SAMN04488028_105268</name>
</gene>
<dbReference type="STRING" id="156994.SAMN04488028_105268"/>
<dbReference type="AlphaFoldDB" id="A0A1M6T3G3"/>
<organism evidence="2 3">
    <name type="scientific">Reichenbachiella agariperforans</name>
    <dbReference type="NCBI Taxonomy" id="156994"/>
    <lineage>
        <taxon>Bacteria</taxon>
        <taxon>Pseudomonadati</taxon>
        <taxon>Bacteroidota</taxon>
        <taxon>Cytophagia</taxon>
        <taxon>Cytophagales</taxon>
        <taxon>Reichenbachiellaceae</taxon>
        <taxon>Reichenbachiella</taxon>
    </lineage>
</organism>
<keyword evidence="1" id="KW-0472">Membrane</keyword>
<evidence type="ECO:0000313" key="3">
    <source>
        <dbReference type="Proteomes" id="UP000184474"/>
    </source>
</evidence>
<accession>A0A1M6T3G3</accession>
<sequence>MKIGIIYTAGFMAMIGLVCFAFANTTTPGTHLIGQWQEVSWTYEKLDYMDEHSSVISSEIDRQMKHEISEDLVIHEAEIWEFSPEGGVKLHSSKGNERHMNWRLKGRGNILKFIDEKNPAEHYQIKVLTEDKLEIHFSTDIGARGVVKMTFNKIGEQYAEKI</sequence>
<feature type="transmembrane region" description="Helical" evidence="1">
    <location>
        <begin position="5"/>
        <end position="23"/>
    </location>
</feature>
<dbReference type="Proteomes" id="UP000184474">
    <property type="component" value="Unassembled WGS sequence"/>
</dbReference>
<evidence type="ECO:0000313" key="2">
    <source>
        <dbReference type="EMBL" id="SHK51429.1"/>
    </source>
</evidence>
<evidence type="ECO:0008006" key="4">
    <source>
        <dbReference type="Google" id="ProtNLM"/>
    </source>
</evidence>
<dbReference type="EMBL" id="FRAA01000005">
    <property type="protein sequence ID" value="SHK51429.1"/>
    <property type="molecule type" value="Genomic_DNA"/>
</dbReference>